<name>A0AAP4X1X0_9GAMM</name>
<dbReference type="Proteomes" id="UP001170481">
    <property type="component" value="Unassembled WGS sequence"/>
</dbReference>
<reference evidence="1" key="1">
    <citation type="submission" date="2023-07" db="EMBL/GenBank/DDBJ databases">
        <title>Genome content predicts the carbon catabolic preferences of heterotrophic bacteria.</title>
        <authorList>
            <person name="Gralka M."/>
        </authorList>
    </citation>
    <scope>NUCLEOTIDE SEQUENCE</scope>
    <source>
        <strain evidence="1">C2R13</strain>
    </source>
</reference>
<evidence type="ECO:0000313" key="1">
    <source>
        <dbReference type="EMBL" id="MDO6673281.1"/>
    </source>
</evidence>
<protein>
    <submittedName>
        <fullName evidence="1">HEPN domain-containing protein</fullName>
    </submittedName>
</protein>
<comment type="caution">
    <text evidence="1">The sequence shown here is derived from an EMBL/GenBank/DDBJ whole genome shotgun (WGS) entry which is preliminary data.</text>
</comment>
<evidence type="ECO:0000313" key="2">
    <source>
        <dbReference type="Proteomes" id="UP001170481"/>
    </source>
</evidence>
<proteinExistence type="predicted"/>
<sequence length="321" mass="36349">MEFIFITALHNFSIIEGLHNGDKIGDGIKITNDSKVKSTFVNESLKPMIGAIEYNHLKTTEVFLYSSEKVSSEADPIAYLTSKMYTVQDFLMASWLKSDNSINFELCFLVSKGARGYNVTSNFLSHKYHSADGSDINVRLSRKKLQEIRKIHVERLGIKSSQTPVADAQFSRDNSRLGRALTWMNMARGNFDFSIRVANFCTALETLFSTSNSEIAHQLSERVAIFLEDNPEGRLIVFKKIKKAYDLRSKIIHGSTTTQTPSKNPKDISVDIEEISKRVVFKIIENDKIFEDFNKPDDQLGIILLSMIISGRTPVDRFVTI</sequence>
<gene>
    <name evidence="1" type="ORF">Q4535_14295</name>
</gene>
<dbReference type="EMBL" id="JAUORK010000022">
    <property type="protein sequence ID" value="MDO6673281.1"/>
    <property type="molecule type" value="Genomic_DNA"/>
</dbReference>
<organism evidence="1 2">
    <name type="scientific">Cobetia amphilecti</name>
    <dbReference type="NCBI Taxonomy" id="1055104"/>
    <lineage>
        <taxon>Bacteria</taxon>
        <taxon>Pseudomonadati</taxon>
        <taxon>Pseudomonadota</taxon>
        <taxon>Gammaproteobacteria</taxon>
        <taxon>Oceanospirillales</taxon>
        <taxon>Halomonadaceae</taxon>
        <taxon>Cobetia</taxon>
    </lineage>
</organism>
<dbReference type="RefSeq" id="WP_141392582.1">
    <property type="nucleotide sequence ID" value="NZ_JAUORK010000022.1"/>
</dbReference>
<dbReference type="AlphaFoldDB" id="A0AAP4X1X0"/>
<accession>A0AAP4X1X0</accession>